<comment type="caution">
    <text evidence="1">The sequence shown here is derived from an EMBL/GenBank/DDBJ whole genome shotgun (WGS) entry which is preliminary data.</text>
</comment>
<keyword evidence="2" id="KW-1185">Reference proteome</keyword>
<feature type="non-terminal residue" evidence="1">
    <location>
        <position position="209"/>
    </location>
</feature>
<dbReference type="Gene3D" id="3.40.50.1110">
    <property type="entry name" value="SGNH hydrolase"/>
    <property type="match status" value="1"/>
</dbReference>
<evidence type="ECO:0000313" key="1">
    <source>
        <dbReference type="EMBL" id="ETW93845.1"/>
    </source>
</evidence>
<dbReference type="InterPro" id="IPR036514">
    <property type="entry name" value="SGNH_hydro_sf"/>
</dbReference>
<dbReference type="SUPFAM" id="SSF52266">
    <property type="entry name" value="SGNH hydrolase"/>
    <property type="match status" value="1"/>
</dbReference>
<organism evidence="1 2">
    <name type="scientific">Entotheonella factor</name>
    <dbReference type="NCBI Taxonomy" id="1429438"/>
    <lineage>
        <taxon>Bacteria</taxon>
        <taxon>Pseudomonadati</taxon>
        <taxon>Nitrospinota/Tectimicrobiota group</taxon>
        <taxon>Candidatus Tectimicrobiota</taxon>
        <taxon>Candidatus Entotheonellia</taxon>
        <taxon>Candidatus Entotheonellales</taxon>
        <taxon>Candidatus Entotheonellaceae</taxon>
        <taxon>Candidatus Entotheonella</taxon>
    </lineage>
</organism>
<reference evidence="1 2" key="1">
    <citation type="journal article" date="2014" name="Nature">
        <title>An environmental bacterial taxon with a large and distinct metabolic repertoire.</title>
        <authorList>
            <person name="Wilson M.C."/>
            <person name="Mori T."/>
            <person name="Ruckert C."/>
            <person name="Uria A.R."/>
            <person name="Helf M.J."/>
            <person name="Takada K."/>
            <person name="Gernert C."/>
            <person name="Steffens U.A."/>
            <person name="Heycke N."/>
            <person name="Schmitt S."/>
            <person name="Rinke C."/>
            <person name="Helfrich E.J."/>
            <person name="Brachmann A.O."/>
            <person name="Gurgui C."/>
            <person name="Wakimoto T."/>
            <person name="Kracht M."/>
            <person name="Crusemann M."/>
            <person name="Hentschel U."/>
            <person name="Abe I."/>
            <person name="Matsunaga S."/>
            <person name="Kalinowski J."/>
            <person name="Takeyama H."/>
            <person name="Piel J."/>
        </authorList>
    </citation>
    <scope>NUCLEOTIDE SEQUENCE [LARGE SCALE GENOMIC DNA]</scope>
    <source>
        <strain evidence="2">TSY1</strain>
    </source>
</reference>
<protein>
    <recommendedName>
        <fullName evidence="3">SGNH hydrolase-type esterase domain-containing protein</fullName>
    </recommendedName>
</protein>
<sequence length="209" mass="23726">MTAINFRSWIKNLLLLILSFCFSLFLAESLLRVTVAPVNYLRPKVVPDDILNHKIPPYSGGHDAWGFRNPSVPTTADIVTIGDSMTYGTLATATHSWPSRLQTYTGMAVYNLGLGAYGPAQYLYLLEHKALSLKPSLVIVGLYFGNDFYNAYEITYKYDYWRFLRNPDATDPTAKEIQSTVIYTTKKKTLFQKARSYMRRNVILTQVAS</sequence>
<accession>W4L856</accession>
<proteinExistence type="predicted"/>
<dbReference type="GO" id="GO:0016788">
    <property type="term" value="F:hydrolase activity, acting on ester bonds"/>
    <property type="evidence" value="ECO:0007669"/>
    <property type="project" value="UniProtKB-ARBA"/>
</dbReference>
<dbReference type="EMBL" id="AZHW01001166">
    <property type="protein sequence ID" value="ETW93845.1"/>
    <property type="molecule type" value="Genomic_DNA"/>
</dbReference>
<name>W4L856_ENTF1</name>
<evidence type="ECO:0008006" key="3">
    <source>
        <dbReference type="Google" id="ProtNLM"/>
    </source>
</evidence>
<gene>
    <name evidence="1" type="ORF">ETSY1_37490</name>
</gene>
<evidence type="ECO:0000313" key="2">
    <source>
        <dbReference type="Proteomes" id="UP000019141"/>
    </source>
</evidence>
<dbReference type="HOGENOM" id="CLU_1323311_0_0_7"/>
<dbReference type="AlphaFoldDB" id="W4L856"/>
<dbReference type="Proteomes" id="UP000019141">
    <property type="component" value="Unassembled WGS sequence"/>
</dbReference>